<dbReference type="OrthoDB" id="978101at2"/>
<accession>Q022K9</accession>
<proteinExistence type="predicted"/>
<reference evidence="1" key="1">
    <citation type="submission" date="2006-10" db="EMBL/GenBank/DDBJ databases">
        <title>Complete sequence of Solibacter usitatus Ellin6076.</title>
        <authorList>
            <consortium name="US DOE Joint Genome Institute"/>
            <person name="Copeland A."/>
            <person name="Lucas S."/>
            <person name="Lapidus A."/>
            <person name="Barry K."/>
            <person name="Detter J.C."/>
            <person name="Glavina del Rio T."/>
            <person name="Hammon N."/>
            <person name="Israni S."/>
            <person name="Dalin E."/>
            <person name="Tice H."/>
            <person name="Pitluck S."/>
            <person name="Thompson L.S."/>
            <person name="Brettin T."/>
            <person name="Bruce D."/>
            <person name="Han C."/>
            <person name="Tapia R."/>
            <person name="Gilna P."/>
            <person name="Schmutz J."/>
            <person name="Larimer F."/>
            <person name="Land M."/>
            <person name="Hauser L."/>
            <person name="Kyrpides N."/>
            <person name="Mikhailova N."/>
            <person name="Janssen P.H."/>
            <person name="Kuske C.R."/>
            <person name="Richardson P."/>
        </authorList>
    </citation>
    <scope>NUCLEOTIDE SEQUENCE</scope>
    <source>
        <strain evidence="1">Ellin6076</strain>
    </source>
</reference>
<dbReference type="InParanoid" id="Q022K9"/>
<dbReference type="SUPFAM" id="SSF55486">
    <property type="entry name" value="Metalloproteases ('zincins'), catalytic domain"/>
    <property type="match status" value="1"/>
</dbReference>
<evidence type="ECO:0000313" key="1">
    <source>
        <dbReference type="EMBL" id="ABJ84091.1"/>
    </source>
</evidence>
<evidence type="ECO:0008006" key="2">
    <source>
        <dbReference type="Google" id="ProtNLM"/>
    </source>
</evidence>
<gene>
    <name evidence="1" type="ordered locus">Acid_3113</name>
</gene>
<name>Q022K9_SOLUE</name>
<sequence precursor="true">MIGKWSARAARVALAGIALFAGYSLVLCVPQPFFSHSVRAGSIVVYSDRQLPEDAARNVLRLSLNKLAKCPLYAAHPEARVYICNSRWREALFFNKHYGVGGVSPYPLTTNVFLRGAAFEDNRLIAPSGKPVPGDRSLDYFIAHEVTHELTGRLVGPLGFYKMPQWVREGYADYIAKGGNFNYAEERAAFLAGAPEMDFQRSGLYWRFHLLVAYLLDHKHWSVDRLLREPWPAQSEVESAIRTGE</sequence>
<protein>
    <recommendedName>
        <fullName evidence="2">Peptidase MA-like domain-containing protein</fullName>
    </recommendedName>
</protein>
<dbReference type="KEGG" id="sus:Acid_3113"/>
<dbReference type="STRING" id="234267.Acid_3113"/>
<dbReference type="AlphaFoldDB" id="Q022K9"/>
<dbReference type="eggNOG" id="ENOG5032XXR">
    <property type="taxonomic scope" value="Bacteria"/>
</dbReference>
<organism evidence="1">
    <name type="scientific">Solibacter usitatus (strain Ellin6076)</name>
    <dbReference type="NCBI Taxonomy" id="234267"/>
    <lineage>
        <taxon>Bacteria</taxon>
        <taxon>Pseudomonadati</taxon>
        <taxon>Acidobacteriota</taxon>
        <taxon>Terriglobia</taxon>
        <taxon>Bryobacterales</taxon>
        <taxon>Solibacteraceae</taxon>
        <taxon>Candidatus Solibacter</taxon>
    </lineage>
</organism>
<dbReference type="HOGENOM" id="CLU_1065168_0_0_0"/>
<dbReference type="EMBL" id="CP000473">
    <property type="protein sequence ID" value="ABJ84091.1"/>
    <property type="molecule type" value="Genomic_DNA"/>
</dbReference>